<proteinExistence type="predicted"/>
<dbReference type="InterPro" id="IPR036412">
    <property type="entry name" value="HAD-like_sf"/>
</dbReference>
<dbReference type="AlphaFoldDB" id="A0A2J6X514"/>
<organism evidence="1 2">
    <name type="scientific">Caldisericum exile</name>
    <dbReference type="NCBI Taxonomy" id="693075"/>
    <lineage>
        <taxon>Bacteria</taxon>
        <taxon>Pseudomonadati</taxon>
        <taxon>Caldisericota/Cryosericota group</taxon>
        <taxon>Caldisericota</taxon>
        <taxon>Caldisericia</taxon>
        <taxon>Caldisericales</taxon>
        <taxon>Caldisericaceae</taxon>
        <taxon>Caldisericum</taxon>
    </lineage>
</organism>
<dbReference type="EMBL" id="PNIX01000302">
    <property type="protein sequence ID" value="PMP81582.1"/>
    <property type="molecule type" value="Genomic_DNA"/>
</dbReference>
<name>A0A2J6X514_9BACT</name>
<evidence type="ECO:0000313" key="1">
    <source>
        <dbReference type="EMBL" id="PMP81582.1"/>
    </source>
</evidence>
<evidence type="ECO:0008006" key="3">
    <source>
        <dbReference type="Google" id="ProtNLM"/>
    </source>
</evidence>
<evidence type="ECO:0000313" key="2">
    <source>
        <dbReference type="Proteomes" id="UP000236910"/>
    </source>
</evidence>
<gene>
    <name evidence="1" type="ORF">C0175_05195</name>
</gene>
<dbReference type="SUPFAM" id="SSF56784">
    <property type="entry name" value="HAD-like"/>
    <property type="match status" value="1"/>
</dbReference>
<protein>
    <recommendedName>
        <fullName evidence="3">HAD family hydrolase</fullName>
    </recommendedName>
</protein>
<dbReference type="InterPro" id="IPR023198">
    <property type="entry name" value="PGP-like_dom2"/>
</dbReference>
<dbReference type="Gene3D" id="1.10.150.240">
    <property type="entry name" value="Putative phosphatase, domain 2"/>
    <property type="match status" value="1"/>
</dbReference>
<comment type="caution">
    <text evidence="1">The sequence shown here is derived from an EMBL/GenBank/DDBJ whole genome shotgun (WGS) entry which is preliminary data.</text>
</comment>
<reference evidence="1 2" key="1">
    <citation type="submission" date="2018-01" db="EMBL/GenBank/DDBJ databases">
        <title>Metagenomic assembled genomes from two thermal pools in the Uzon Caldera, Kamchatka, Russia.</title>
        <authorList>
            <person name="Wilkins L."/>
            <person name="Ettinger C."/>
        </authorList>
    </citation>
    <scope>NUCLEOTIDE SEQUENCE [LARGE SCALE GENOMIC DNA]</scope>
    <source>
        <strain evidence="1">ARK-10</strain>
    </source>
</reference>
<dbReference type="Proteomes" id="UP000236910">
    <property type="component" value="Unassembled WGS sequence"/>
</dbReference>
<dbReference type="InterPro" id="IPR023214">
    <property type="entry name" value="HAD_sf"/>
</dbReference>
<dbReference type="Gene3D" id="3.40.50.1000">
    <property type="entry name" value="HAD superfamily/HAD-like"/>
    <property type="match status" value="1"/>
</dbReference>
<sequence length="211" mass="25593">MIIFDFDGTLIDVWERYHRIFIEFWKIDFEIDYFKTLKWRYSDEHFILKDLNVPFTEKDFENYKNFKSQKLEDKSYLSLDKLIINTKDLKNIREDYLILTIRKNKENFYWQIKTLNLYQFFEGKCVILEPKGVDVKKEWLYKNIKTFDNNQINIVGDSENDLKMVEVSKNVDVKINIYLVRSGLRDPEKIIKENNLNAQIVKDVNEFLTSL</sequence>
<accession>A0A2J6X514</accession>